<evidence type="ECO:0000313" key="3">
    <source>
        <dbReference type="EMBL" id="ROR97093.1"/>
    </source>
</evidence>
<protein>
    <recommendedName>
        <fullName evidence="5">Lipocalin-like protein</fullName>
    </recommendedName>
</protein>
<dbReference type="RefSeq" id="WP_123739190.1">
    <property type="nucleotide sequence ID" value="NZ_CALFQU010000010.1"/>
</dbReference>
<comment type="caution">
    <text evidence="3">The sequence shown here is derived from an EMBL/GenBank/DDBJ whole genome shotgun (WGS) entry which is preliminary data.</text>
</comment>
<feature type="signal peptide" evidence="2">
    <location>
        <begin position="1"/>
        <end position="31"/>
    </location>
</feature>
<evidence type="ECO:0000313" key="4">
    <source>
        <dbReference type="Proteomes" id="UP000275356"/>
    </source>
</evidence>
<evidence type="ECO:0000256" key="2">
    <source>
        <dbReference type="SAM" id="SignalP"/>
    </source>
</evidence>
<gene>
    <name evidence="3" type="ORF">EDD28_1686</name>
</gene>
<feature type="chain" id="PRO_5039059121" description="Lipocalin-like protein" evidence="2">
    <location>
        <begin position="32"/>
        <end position="223"/>
    </location>
</feature>
<keyword evidence="4" id="KW-1185">Reference proteome</keyword>
<name>A0A3N2DBH2_9MICO</name>
<organism evidence="3 4">
    <name type="scientific">Salana multivorans</name>
    <dbReference type="NCBI Taxonomy" id="120377"/>
    <lineage>
        <taxon>Bacteria</taxon>
        <taxon>Bacillati</taxon>
        <taxon>Actinomycetota</taxon>
        <taxon>Actinomycetes</taxon>
        <taxon>Micrococcales</taxon>
        <taxon>Beutenbergiaceae</taxon>
        <taxon>Salana</taxon>
    </lineage>
</organism>
<evidence type="ECO:0008006" key="5">
    <source>
        <dbReference type="Google" id="ProtNLM"/>
    </source>
</evidence>
<accession>A0A3N2DBH2</accession>
<dbReference type="EMBL" id="RKHQ01000001">
    <property type="protein sequence ID" value="ROR97093.1"/>
    <property type="molecule type" value="Genomic_DNA"/>
</dbReference>
<dbReference type="PROSITE" id="PS51257">
    <property type="entry name" value="PROKAR_LIPOPROTEIN"/>
    <property type="match status" value="1"/>
</dbReference>
<keyword evidence="2" id="KW-0732">Signal</keyword>
<reference evidence="3 4" key="1">
    <citation type="submission" date="2018-11" db="EMBL/GenBank/DDBJ databases">
        <title>Sequencing the genomes of 1000 actinobacteria strains.</title>
        <authorList>
            <person name="Klenk H.-P."/>
        </authorList>
    </citation>
    <scope>NUCLEOTIDE SEQUENCE [LARGE SCALE GENOMIC DNA]</scope>
    <source>
        <strain evidence="3 4">DSM 13521</strain>
    </source>
</reference>
<sequence>MSIRHLTARTTTTTRALAVLGASALALTLAACSGDAKPPATSDTETPAEETSQEATPEETPSAEETTQAEAPADGDLASCLIGNWELDLESVKAQLEALGEGMTVNAFDANGHSYVTIDATTWTSEVDSTSSISMEAGGQTMDMETVSKGSYTSEYTLAGDQLTQTSVVSAEGSSTTTVAGQEQVIDMADAAEASLNVPGTVTCDDSTMTFSVSGMTQTFARR</sequence>
<feature type="compositionally biased region" description="Low complexity" evidence="1">
    <location>
        <begin position="54"/>
        <end position="72"/>
    </location>
</feature>
<dbReference type="Proteomes" id="UP000275356">
    <property type="component" value="Unassembled WGS sequence"/>
</dbReference>
<proteinExistence type="predicted"/>
<evidence type="ECO:0000256" key="1">
    <source>
        <dbReference type="SAM" id="MobiDB-lite"/>
    </source>
</evidence>
<dbReference type="AlphaFoldDB" id="A0A3N2DBH2"/>
<feature type="region of interest" description="Disordered" evidence="1">
    <location>
        <begin position="34"/>
        <end position="74"/>
    </location>
</feature>